<organism evidence="2 3">
    <name type="scientific">Phlyctema vagabunda</name>
    <dbReference type="NCBI Taxonomy" id="108571"/>
    <lineage>
        <taxon>Eukaryota</taxon>
        <taxon>Fungi</taxon>
        <taxon>Dikarya</taxon>
        <taxon>Ascomycota</taxon>
        <taxon>Pezizomycotina</taxon>
        <taxon>Leotiomycetes</taxon>
        <taxon>Helotiales</taxon>
        <taxon>Dermateaceae</taxon>
        <taxon>Phlyctema</taxon>
    </lineage>
</organism>
<keyword evidence="1" id="KW-0812">Transmembrane</keyword>
<proteinExistence type="predicted"/>
<feature type="transmembrane region" description="Helical" evidence="1">
    <location>
        <begin position="113"/>
        <end position="130"/>
    </location>
</feature>
<feature type="transmembrane region" description="Helical" evidence="1">
    <location>
        <begin position="221"/>
        <end position="243"/>
    </location>
</feature>
<comment type="caution">
    <text evidence="2">The sequence shown here is derived from an EMBL/GenBank/DDBJ whole genome shotgun (WGS) entry which is preliminary data.</text>
</comment>
<dbReference type="EMBL" id="JBFCZG010000002">
    <property type="protein sequence ID" value="KAL3425708.1"/>
    <property type="molecule type" value="Genomic_DNA"/>
</dbReference>
<feature type="transmembrane region" description="Helical" evidence="1">
    <location>
        <begin position="136"/>
        <end position="155"/>
    </location>
</feature>
<evidence type="ECO:0000256" key="1">
    <source>
        <dbReference type="SAM" id="Phobius"/>
    </source>
</evidence>
<evidence type="ECO:0000313" key="2">
    <source>
        <dbReference type="EMBL" id="KAL3425708.1"/>
    </source>
</evidence>
<gene>
    <name evidence="2" type="ORF">PVAG01_02499</name>
</gene>
<keyword evidence="3" id="KW-1185">Reference proteome</keyword>
<accession>A0ABR4PRB2</accession>
<name>A0ABR4PRB2_9HELO</name>
<sequence length="338" mass="37354">MLLNLIKDWAPFQIDALGLVTILGATEVDTCVGRLVHDCLTEWLPLLGAYTIASGQVTKPISGFVLYNITDGIMSTDLSCWFTRWLLSLPLTYSATVLRVRPVARQLPVQRRLLAKCIGLVIFIVIVVLAATTGDWWGLANAMAMALSVLVRRVIVGQNRKAVDVAMQQAQEIADQEVKVFVTIPSGKSLTIYAPRMVVVNCFLSGPQPPSPRIYWAMRSIGWASFGIHVIALGMTCLFNQILTVCVLAGSSVVAVLQIGDFQSLIGTELDFDIALGDPNATRRVAYAKLNLSTKEEESMILWSMFPHKTNEFWWSRYRAIYGSLQETVPFPPSKQSS</sequence>
<protein>
    <submittedName>
        <fullName evidence="2">Uncharacterized protein</fullName>
    </submittedName>
</protein>
<reference evidence="2 3" key="1">
    <citation type="submission" date="2024-06" db="EMBL/GenBank/DDBJ databases">
        <title>Complete genome of Phlyctema vagabunda strain 19-DSS-EL-015.</title>
        <authorList>
            <person name="Fiorenzani C."/>
        </authorList>
    </citation>
    <scope>NUCLEOTIDE SEQUENCE [LARGE SCALE GENOMIC DNA]</scope>
    <source>
        <strain evidence="2 3">19-DSS-EL-015</strain>
    </source>
</reference>
<evidence type="ECO:0000313" key="3">
    <source>
        <dbReference type="Proteomes" id="UP001629113"/>
    </source>
</evidence>
<keyword evidence="1" id="KW-1133">Transmembrane helix</keyword>
<dbReference type="Proteomes" id="UP001629113">
    <property type="component" value="Unassembled WGS sequence"/>
</dbReference>
<keyword evidence="1" id="KW-0472">Membrane</keyword>